<keyword evidence="1" id="KW-0472">Membrane</keyword>
<dbReference type="AlphaFoldDB" id="A0A2T0W267"/>
<evidence type="ECO:0000256" key="1">
    <source>
        <dbReference type="SAM" id="Phobius"/>
    </source>
</evidence>
<gene>
    <name evidence="2" type="ORF">CLV80_103377</name>
</gene>
<dbReference type="Proteomes" id="UP000238007">
    <property type="component" value="Unassembled WGS sequence"/>
</dbReference>
<organism evidence="2 3">
    <name type="scientific">Yoonia maritima</name>
    <dbReference type="NCBI Taxonomy" id="1435347"/>
    <lineage>
        <taxon>Bacteria</taxon>
        <taxon>Pseudomonadati</taxon>
        <taxon>Pseudomonadota</taxon>
        <taxon>Alphaproteobacteria</taxon>
        <taxon>Rhodobacterales</taxon>
        <taxon>Paracoccaceae</taxon>
        <taxon>Yoonia</taxon>
    </lineage>
</organism>
<dbReference type="EMBL" id="PVTP01000003">
    <property type="protein sequence ID" value="PRY79045.1"/>
    <property type="molecule type" value="Genomic_DNA"/>
</dbReference>
<protein>
    <submittedName>
        <fullName evidence="2">ZIP family zinc transporter</fullName>
    </submittedName>
</protein>
<feature type="transmembrane region" description="Helical" evidence="1">
    <location>
        <begin position="6"/>
        <end position="24"/>
    </location>
</feature>
<proteinExistence type="predicted"/>
<feature type="transmembrane region" description="Helical" evidence="1">
    <location>
        <begin position="36"/>
        <end position="57"/>
    </location>
</feature>
<dbReference type="RefSeq" id="WP_106356075.1">
    <property type="nucleotide sequence ID" value="NZ_PVTP01000003.1"/>
</dbReference>
<comment type="caution">
    <text evidence="2">The sequence shown here is derived from an EMBL/GenBank/DDBJ whole genome shotgun (WGS) entry which is preliminary data.</text>
</comment>
<sequence>MFQVILLGSLAGAMIPLGGLIAANENIQRYWLRNEFRHSVVAFGGGALLSAVAFVLIPDGEKALNTFAVIGWIAAGAILMAAVDARLSRRGSHRAQLVAMLSDFIPEAVALGAVIASGESSGLLLAMMIALQNLPEGFNAFREQRDSGAKTGRILRNFVGLSLIGPIAALAGFLLLADFPQVTGAIMLTAAGAILYLIFQDIAPQAKLANRHGPALGAVAGFLLGLTGHLLIG</sequence>
<evidence type="ECO:0000313" key="2">
    <source>
        <dbReference type="EMBL" id="PRY79045.1"/>
    </source>
</evidence>
<keyword evidence="1" id="KW-0812">Transmembrane</keyword>
<feature type="transmembrane region" description="Helical" evidence="1">
    <location>
        <begin position="154"/>
        <end position="176"/>
    </location>
</feature>
<dbReference type="OrthoDB" id="5766358at2"/>
<name>A0A2T0W267_9RHOB</name>
<accession>A0A2T0W267</accession>
<keyword evidence="1" id="KW-1133">Transmembrane helix</keyword>
<feature type="transmembrane region" description="Helical" evidence="1">
    <location>
        <begin position="215"/>
        <end position="232"/>
    </location>
</feature>
<evidence type="ECO:0000313" key="3">
    <source>
        <dbReference type="Proteomes" id="UP000238007"/>
    </source>
</evidence>
<reference evidence="2 3" key="1">
    <citation type="submission" date="2018-03" db="EMBL/GenBank/DDBJ databases">
        <title>Genomic Encyclopedia of Archaeal and Bacterial Type Strains, Phase II (KMG-II): from individual species to whole genera.</title>
        <authorList>
            <person name="Goeker M."/>
        </authorList>
    </citation>
    <scope>NUCLEOTIDE SEQUENCE [LARGE SCALE GENOMIC DNA]</scope>
    <source>
        <strain evidence="2 3">DSM 101533</strain>
    </source>
</reference>
<feature type="transmembrane region" description="Helical" evidence="1">
    <location>
        <begin position="63"/>
        <end position="83"/>
    </location>
</feature>
<feature type="transmembrane region" description="Helical" evidence="1">
    <location>
        <begin position="182"/>
        <end position="203"/>
    </location>
</feature>
<keyword evidence="3" id="KW-1185">Reference proteome</keyword>